<dbReference type="Proteomes" id="UP000315295">
    <property type="component" value="Unassembled WGS sequence"/>
</dbReference>
<feature type="region of interest" description="Disordered" evidence="1">
    <location>
        <begin position="85"/>
        <end position="379"/>
    </location>
</feature>
<feature type="region of interest" description="Disordered" evidence="1">
    <location>
        <begin position="398"/>
        <end position="440"/>
    </location>
</feature>
<dbReference type="AlphaFoldDB" id="A0A540M398"/>
<feature type="compositionally biased region" description="Polar residues" evidence="1">
    <location>
        <begin position="398"/>
        <end position="413"/>
    </location>
</feature>
<organism evidence="2 3">
    <name type="scientific">Malus baccata</name>
    <name type="common">Siberian crab apple</name>
    <name type="synonym">Pyrus baccata</name>
    <dbReference type="NCBI Taxonomy" id="106549"/>
    <lineage>
        <taxon>Eukaryota</taxon>
        <taxon>Viridiplantae</taxon>
        <taxon>Streptophyta</taxon>
        <taxon>Embryophyta</taxon>
        <taxon>Tracheophyta</taxon>
        <taxon>Spermatophyta</taxon>
        <taxon>Magnoliopsida</taxon>
        <taxon>eudicotyledons</taxon>
        <taxon>Gunneridae</taxon>
        <taxon>Pentapetalae</taxon>
        <taxon>rosids</taxon>
        <taxon>fabids</taxon>
        <taxon>Rosales</taxon>
        <taxon>Rosaceae</taxon>
        <taxon>Amygdaloideae</taxon>
        <taxon>Maleae</taxon>
        <taxon>Malus</taxon>
    </lineage>
</organism>
<feature type="compositionally biased region" description="Basic and acidic residues" evidence="1">
    <location>
        <begin position="415"/>
        <end position="426"/>
    </location>
</feature>
<evidence type="ECO:0000256" key="1">
    <source>
        <dbReference type="SAM" id="MobiDB-lite"/>
    </source>
</evidence>
<accession>A0A540M398</accession>
<protein>
    <submittedName>
        <fullName evidence="2">Uncharacterized protein</fullName>
    </submittedName>
</protein>
<gene>
    <name evidence="2" type="ORF">C1H46_021489</name>
</gene>
<feature type="compositionally biased region" description="Polar residues" evidence="1">
    <location>
        <begin position="429"/>
        <end position="440"/>
    </location>
</feature>
<feature type="compositionally biased region" description="Pro residues" evidence="1">
    <location>
        <begin position="360"/>
        <end position="370"/>
    </location>
</feature>
<feature type="region of interest" description="Disordered" evidence="1">
    <location>
        <begin position="1"/>
        <end position="24"/>
    </location>
</feature>
<dbReference type="EMBL" id="VIEB01000380">
    <property type="protein sequence ID" value="TQD93009.1"/>
    <property type="molecule type" value="Genomic_DNA"/>
</dbReference>
<evidence type="ECO:0000313" key="3">
    <source>
        <dbReference type="Proteomes" id="UP000315295"/>
    </source>
</evidence>
<keyword evidence="3" id="KW-1185">Reference proteome</keyword>
<comment type="caution">
    <text evidence="2">The sequence shown here is derived from an EMBL/GenBank/DDBJ whole genome shotgun (WGS) entry which is preliminary data.</text>
</comment>
<proteinExistence type="predicted"/>
<evidence type="ECO:0000313" key="2">
    <source>
        <dbReference type="EMBL" id="TQD93009.1"/>
    </source>
</evidence>
<reference evidence="2 3" key="1">
    <citation type="journal article" date="2019" name="G3 (Bethesda)">
        <title>Sequencing of a Wild Apple (Malus baccata) Genome Unravels the Differences Between Cultivated and Wild Apple Species Regarding Disease Resistance and Cold Tolerance.</title>
        <authorList>
            <person name="Chen X."/>
        </authorList>
    </citation>
    <scope>NUCLEOTIDE SEQUENCE [LARGE SCALE GENOMIC DNA]</scope>
    <source>
        <strain evidence="3">cv. Shandingzi</strain>
        <tissue evidence="2">Leaves</tissue>
    </source>
</reference>
<name>A0A540M398_MALBA</name>
<sequence>MAGYDHNYRSGYSNGTGGGPHTNKWNKTSYADDECRTIIVGADGTRRTIIGCAPFQQQGGYVMKTETIIHERILSPANEYGYADDWRRPSSPPSSPAKGYGYAVADPKLHRPSSPPKNYGYAVGDQYPRRPSSPPKSYAVGRPSSPPKSYGVGRRSSPPKSYTVGRPSSPPKSYAVGRPSSPPKSYAVGRRSSPPKSYAVGRPSSPPKSYAVGRPSSPAKSYTVGRPSSPPKTYAVGDRYPRKPSSPVKSYGYSADHQQLHRPSSPEDDYPREVGDFLTKVQTEASRDQRANRHQPAPKAAHNDTYGDYSDYNKKTSYKPNGNTIRNDNHDDYPPKYYSDMGPNTVTNGGHQPRPSRPAWNPPPSRPAWTPPSREGRLSSATDDIETALRFLKESVISSSAAATTPQYSQYSTVPKHDEYPTDAAKRNATFNAPSWPRTT</sequence>